<dbReference type="Gene3D" id="3.40.30.10">
    <property type="entry name" value="Glutaredoxin"/>
    <property type="match status" value="1"/>
</dbReference>
<proteinExistence type="predicted"/>
<dbReference type="EMBL" id="JAVDQD010000002">
    <property type="protein sequence ID" value="MDR6238720.1"/>
    <property type="molecule type" value="Genomic_DNA"/>
</dbReference>
<gene>
    <name evidence="1" type="ORF">HNQ88_001757</name>
</gene>
<dbReference type="AlphaFoldDB" id="A0AAE4BSC4"/>
<sequence>MLNLDIINENGLSYVEYLELTKTSVENKNPRGGENMLGYTELNERRMARIEKTLEINDKIIEALNNLNEEYVWMLISEPWCGDAAQNLPVIAKIAESSNGKIDLKIILRDDHPEIMDLYLTNGGKSVPKMACFKKSDFSEQFVWGPRPAVCQQIVIDWKAAGGENKEQMLKDVQTWYAKDKSQSLQIELAEKIKALN</sequence>
<dbReference type="Pfam" id="PF14595">
    <property type="entry name" value="Thioredoxin_9"/>
    <property type="match status" value="1"/>
</dbReference>
<accession>A0AAE4BSC4</accession>
<dbReference type="InterPro" id="IPR036249">
    <property type="entry name" value="Thioredoxin-like_sf"/>
</dbReference>
<dbReference type="Proteomes" id="UP001185092">
    <property type="component" value="Unassembled WGS sequence"/>
</dbReference>
<reference evidence="1" key="1">
    <citation type="submission" date="2023-07" db="EMBL/GenBank/DDBJ databases">
        <title>Genomic Encyclopedia of Type Strains, Phase IV (KMG-IV): sequencing the most valuable type-strain genomes for metagenomic binning, comparative biology and taxonomic classification.</title>
        <authorList>
            <person name="Goeker M."/>
        </authorList>
    </citation>
    <scope>NUCLEOTIDE SEQUENCE</scope>
    <source>
        <strain evidence="1">DSM 26174</strain>
    </source>
</reference>
<dbReference type="SUPFAM" id="SSF52833">
    <property type="entry name" value="Thioredoxin-like"/>
    <property type="match status" value="1"/>
</dbReference>
<name>A0AAE4BSC4_9BACT</name>
<keyword evidence="2" id="KW-1185">Reference proteome</keyword>
<organism evidence="1 2">
    <name type="scientific">Aureibacter tunicatorum</name>
    <dbReference type="NCBI Taxonomy" id="866807"/>
    <lineage>
        <taxon>Bacteria</taxon>
        <taxon>Pseudomonadati</taxon>
        <taxon>Bacteroidota</taxon>
        <taxon>Cytophagia</taxon>
        <taxon>Cytophagales</taxon>
        <taxon>Persicobacteraceae</taxon>
        <taxon>Aureibacter</taxon>
    </lineage>
</organism>
<evidence type="ECO:0000313" key="2">
    <source>
        <dbReference type="Proteomes" id="UP001185092"/>
    </source>
</evidence>
<evidence type="ECO:0000313" key="1">
    <source>
        <dbReference type="EMBL" id="MDR6238720.1"/>
    </source>
</evidence>
<protein>
    <submittedName>
        <fullName evidence="1">Thioredoxin-like negative regulator of GroEL</fullName>
    </submittedName>
</protein>
<dbReference type="RefSeq" id="WP_309938226.1">
    <property type="nucleotide sequence ID" value="NZ_AP025305.1"/>
</dbReference>
<comment type="caution">
    <text evidence="1">The sequence shown here is derived from an EMBL/GenBank/DDBJ whole genome shotgun (WGS) entry which is preliminary data.</text>
</comment>